<name>K1TNH1_9ZZZZ</name>
<proteinExistence type="predicted"/>
<comment type="caution">
    <text evidence="2">The sequence shown here is derived from an EMBL/GenBank/DDBJ whole genome shotgun (WGS) entry which is preliminary data.</text>
</comment>
<protein>
    <submittedName>
        <fullName evidence="2">Cyclophilin-type peptidyl-prolyl cis-trans isomerase</fullName>
    </submittedName>
</protein>
<keyword evidence="2" id="KW-0413">Isomerase</keyword>
<organism evidence="2">
    <name type="scientific">human gut metagenome</name>
    <dbReference type="NCBI Taxonomy" id="408170"/>
    <lineage>
        <taxon>unclassified sequences</taxon>
        <taxon>metagenomes</taxon>
        <taxon>organismal metagenomes</taxon>
    </lineage>
</organism>
<dbReference type="GO" id="GO:0003755">
    <property type="term" value="F:peptidyl-prolyl cis-trans isomerase activity"/>
    <property type="evidence" value="ECO:0007669"/>
    <property type="project" value="InterPro"/>
</dbReference>
<reference evidence="2" key="1">
    <citation type="journal article" date="2013" name="Environ. Microbiol.">
        <title>Microbiota from the distal guts of lean and obese adolescents exhibit partial functional redundancy besides clear differences in community structure.</title>
        <authorList>
            <person name="Ferrer M."/>
            <person name="Ruiz A."/>
            <person name="Lanza F."/>
            <person name="Haange S.B."/>
            <person name="Oberbach A."/>
            <person name="Till H."/>
            <person name="Bargiela R."/>
            <person name="Campoy C."/>
            <person name="Segura M.T."/>
            <person name="Richter M."/>
            <person name="von Bergen M."/>
            <person name="Seifert J."/>
            <person name="Suarez A."/>
        </authorList>
    </citation>
    <scope>NUCLEOTIDE SEQUENCE</scope>
</reference>
<dbReference type="InterPro" id="IPR002130">
    <property type="entry name" value="Cyclophilin-type_PPIase_dom"/>
</dbReference>
<accession>K1TNH1</accession>
<dbReference type="InterPro" id="IPR029000">
    <property type="entry name" value="Cyclophilin-like_dom_sf"/>
</dbReference>
<dbReference type="AlphaFoldDB" id="K1TNH1"/>
<evidence type="ECO:0000259" key="1">
    <source>
        <dbReference type="PROSITE" id="PS50072"/>
    </source>
</evidence>
<feature type="domain" description="PPIase cyclophilin-type" evidence="1">
    <location>
        <begin position="14"/>
        <end position="101"/>
    </location>
</feature>
<dbReference type="EMBL" id="AJWZ01001147">
    <property type="protein sequence ID" value="EKC74707.1"/>
    <property type="molecule type" value="Genomic_DNA"/>
</dbReference>
<feature type="non-terminal residue" evidence="2">
    <location>
        <position position="1"/>
    </location>
</feature>
<dbReference type="PROSITE" id="PS50072">
    <property type="entry name" value="CSA_PPIASE_2"/>
    <property type="match status" value="1"/>
</dbReference>
<dbReference type="SUPFAM" id="SSF50891">
    <property type="entry name" value="Cyclophilin-like"/>
    <property type="match status" value="1"/>
</dbReference>
<dbReference type="Pfam" id="PF00160">
    <property type="entry name" value="Pro_isomerase"/>
    <property type="match status" value="1"/>
</dbReference>
<sequence>FNQLAKEHHEEIMNFRRNRDREGLMKLQDELVDETKKRCKEQGYPKFTEEQQKAYTEVGGTPFLDNQYTVFGEVEEGLDIVEKIQNCETLRGDRPKEDVSMQISVIEE</sequence>
<gene>
    <name evidence="2" type="ORF">OBE_01713</name>
</gene>
<dbReference type="Gene3D" id="2.40.100.10">
    <property type="entry name" value="Cyclophilin-like"/>
    <property type="match status" value="1"/>
</dbReference>
<evidence type="ECO:0000313" key="2">
    <source>
        <dbReference type="EMBL" id="EKC74707.1"/>
    </source>
</evidence>